<sequence length="77" mass="8568">MQIPSPKRRKERVTGLLELNKQTHPSSSVQVWQIDLASLDLVKAFCDKWLGQVEEQKAIDLIFANAGLAAFSANQST</sequence>
<accession>R9AES3</accession>
<organism evidence="1 2">
    <name type="scientific">Wallemia ichthyophaga (strain EXF-994 / CBS 113033)</name>
    <dbReference type="NCBI Taxonomy" id="1299270"/>
    <lineage>
        <taxon>Eukaryota</taxon>
        <taxon>Fungi</taxon>
        <taxon>Dikarya</taxon>
        <taxon>Basidiomycota</taxon>
        <taxon>Wallemiomycotina</taxon>
        <taxon>Wallemiomycetes</taxon>
        <taxon>Wallemiales</taxon>
        <taxon>Wallemiaceae</taxon>
        <taxon>Wallemia</taxon>
    </lineage>
</organism>
<reference evidence="2" key="1">
    <citation type="journal article" date="2013" name="BMC Genomics">
        <title>Genome and transcriptome sequencing of the halophilic fungus Wallemia ichthyophaga: haloadaptations present and absent.</title>
        <authorList>
            <person name="Zajc J."/>
            <person name="Liu Y."/>
            <person name="Dai W."/>
            <person name="Yang Z."/>
            <person name="Hu J."/>
            <person name="Gostincar C."/>
            <person name="Gunde-Cimerman N."/>
        </authorList>
    </citation>
    <scope>NUCLEOTIDE SEQUENCE [LARGE SCALE GENOMIC DNA]</scope>
    <source>
        <strain evidence="2">EXF-994 / CBS 113033</strain>
    </source>
</reference>
<dbReference type="GeneID" id="20373397"/>
<keyword evidence="2" id="KW-1185">Reference proteome</keyword>
<dbReference type="KEGG" id="wic:J056_000445"/>
<dbReference type="OrthoDB" id="542013at2759"/>
<proteinExistence type="predicted"/>
<dbReference type="Gene3D" id="3.40.50.720">
    <property type="entry name" value="NAD(P)-binding Rossmann-like Domain"/>
    <property type="match status" value="1"/>
</dbReference>
<evidence type="ECO:0000313" key="2">
    <source>
        <dbReference type="Proteomes" id="UP000014064"/>
    </source>
</evidence>
<evidence type="ECO:0000313" key="1">
    <source>
        <dbReference type="EMBL" id="EOR00635.1"/>
    </source>
</evidence>
<name>R9AES3_WALI9</name>
<dbReference type="EMBL" id="KE007233">
    <property type="protein sequence ID" value="EOR00635.1"/>
    <property type="molecule type" value="Genomic_DNA"/>
</dbReference>
<dbReference type="RefSeq" id="XP_009268348.1">
    <property type="nucleotide sequence ID" value="XM_009270073.1"/>
</dbReference>
<gene>
    <name evidence="1" type="ORF">J056_000445</name>
</gene>
<dbReference type="Proteomes" id="UP000014064">
    <property type="component" value="Unassembled WGS sequence"/>
</dbReference>
<dbReference type="HOGENOM" id="CLU_2639991_0_0_1"/>
<protein>
    <submittedName>
        <fullName evidence="1">Uncharacterized protein</fullName>
    </submittedName>
</protein>
<dbReference type="AlphaFoldDB" id="R9AES3"/>